<dbReference type="SUPFAM" id="SSF56112">
    <property type="entry name" value="Protein kinase-like (PK-like)"/>
    <property type="match status" value="1"/>
</dbReference>
<dbReference type="PROSITE" id="PS50011">
    <property type="entry name" value="PROTEIN_KINASE_DOM"/>
    <property type="match status" value="1"/>
</dbReference>
<accession>A0A8H7DJM0</accession>
<proteinExistence type="predicted"/>
<evidence type="ECO:0000256" key="1">
    <source>
        <dbReference type="SAM" id="MobiDB-lite"/>
    </source>
</evidence>
<name>A0A8H7DJM0_9AGAR</name>
<reference evidence="3" key="1">
    <citation type="submission" date="2020-05" db="EMBL/GenBank/DDBJ databases">
        <title>Mycena genomes resolve the evolution of fungal bioluminescence.</title>
        <authorList>
            <person name="Tsai I.J."/>
        </authorList>
    </citation>
    <scope>NUCLEOTIDE SEQUENCE</scope>
    <source>
        <strain evidence="3">160909Yilan</strain>
    </source>
</reference>
<dbReference type="AlphaFoldDB" id="A0A8H7DJM0"/>
<gene>
    <name evidence="3" type="ORF">MSAN_00206400</name>
</gene>
<evidence type="ECO:0000313" key="3">
    <source>
        <dbReference type="EMBL" id="KAF7377829.1"/>
    </source>
</evidence>
<organism evidence="3 4">
    <name type="scientific">Mycena sanguinolenta</name>
    <dbReference type="NCBI Taxonomy" id="230812"/>
    <lineage>
        <taxon>Eukaryota</taxon>
        <taxon>Fungi</taxon>
        <taxon>Dikarya</taxon>
        <taxon>Basidiomycota</taxon>
        <taxon>Agaricomycotina</taxon>
        <taxon>Agaricomycetes</taxon>
        <taxon>Agaricomycetidae</taxon>
        <taxon>Agaricales</taxon>
        <taxon>Marasmiineae</taxon>
        <taxon>Mycenaceae</taxon>
        <taxon>Mycena</taxon>
    </lineage>
</organism>
<evidence type="ECO:0000259" key="2">
    <source>
        <dbReference type="PROSITE" id="PS50011"/>
    </source>
</evidence>
<evidence type="ECO:0000313" key="4">
    <source>
        <dbReference type="Proteomes" id="UP000623467"/>
    </source>
</evidence>
<comment type="caution">
    <text evidence="3">The sequence shown here is derived from an EMBL/GenBank/DDBJ whole genome shotgun (WGS) entry which is preliminary data.</text>
</comment>
<dbReference type="GO" id="GO:0004674">
    <property type="term" value="F:protein serine/threonine kinase activity"/>
    <property type="evidence" value="ECO:0007669"/>
    <property type="project" value="TreeGrafter"/>
</dbReference>
<dbReference type="InterPro" id="IPR000719">
    <property type="entry name" value="Prot_kinase_dom"/>
</dbReference>
<dbReference type="PANTHER" id="PTHR44329">
    <property type="entry name" value="SERINE/THREONINE-PROTEIN KINASE TNNI3K-RELATED"/>
    <property type="match status" value="1"/>
</dbReference>
<feature type="compositionally biased region" description="Basic and acidic residues" evidence="1">
    <location>
        <begin position="689"/>
        <end position="713"/>
    </location>
</feature>
<sequence length="760" mass="85720">MENAEAGSGSQESADLPGYSQSRADEQWEAPSWSPVCFSSPSASTEYLSTYASPFLNEAVLTPQDFRPQLSLSQPQLSFHQLNRACSEADYATWSTFYYPLAFQTNNTLSPEDDLTWREQVAWSVPLPLEDYGIHRRSESASDDIFIEPWPYPISSHEPEELGLITQDEVNKNVREMTCGFQLAEHFWPIRYQIRSGKLQPYENTITALIAHTRSDACSLTSQNPRPIILGQFWKLTNELASRRESSSSLISFFDKSRNLYERLWQIARELRATDLQQYKEAAWKDSLMMILVLYDMLTSPADLEDIIASRGTKAQFMLDLMQDTIRSHHDLMDLRRGGTPVTPRVRGARKDFLLNIINLGLLQNVDRPMAELDLRRLIIQLSEVSDLLPSSMTIRGVDNISSSPLAGGNFGDIYKAKYEGKVVALKRLRLFEAESEGSIRIHRKFRKEALIWRNLDYHDYVLPFLGVDSETFPGFLCMVSPWMSKGVIVSNDGGPREDSIPVLIYEIAMGLQYLHSQNIVHGDLRGANILLDDQGHARLADFGLAAVVDGPLAPTNRGGSLRWMAPELLNPESCGLKVFKRTFASDIYAFGCVCVEVCIPENLRFLNTLLMGRCSSMLLLGGAPEFLSTIPEWCQQLVTRCLEFSPFNRPETTAMIESIVKSVKVIRKIPHPPEQGGLLQDALDDLPEGNHEENSERSKNEKAPGKRARVPDTEEDTPSAKKVQTPVAMELASEKRTRKPPKPWNASVAQPPKLHRKRK</sequence>
<keyword evidence="4" id="KW-1185">Reference proteome</keyword>
<dbReference type="InterPro" id="IPR008266">
    <property type="entry name" value="Tyr_kinase_AS"/>
</dbReference>
<feature type="region of interest" description="Disordered" evidence="1">
    <location>
        <begin position="672"/>
        <end position="760"/>
    </location>
</feature>
<dbReference type="Pfam" id="PF00069">
    <property type="entry name" value="Pkinase"/>
    <property type="match status" value="1"/>
</dbReference>
<dbReference type="PANTHER" id="PTHR44329:SF214">
    <property type="entry name" value="PROTEIN KINASE DOMAIN-CONTAINING PROTEIN"/>
    <property type="match status" value="1"/>
</dbReference>
<dbReference type="Gene3D" id="1.10.510.10">
    <property type="entry name" value="Transferase(Phosphotransferase) domain 1"/>
    <property type="match status" value="1"/>
</dbReference>
<dbReference type="PROSITE" id="PS00109">
    <property type="entry name" value="PROTEIN_KINASE_TYR"/>
    <property type="match status" value="1"/>
</dbReference>
<dbReference type="Proteomes" id="UP000623467">
    <property type="component" value="Unassembled WGS sequence"/>
</dbReference>
<dbReference type="GO" id="GO:0005524">
    <property type="term" value="F:ATP binding"/>
    <property type="evidence" value="ECO:0007669"/>
    <property type="project" value="InterPro"/>
</dbReference>
<dbReference type="InterPro" id="IPR051681">
    <property type="entry name" value="Ser/Thr_Kinases-Pseudokinases"/>
</dbReference>
<dbReference type="InterPro" id="IPR011009">
    <property type="entry name" value="Kinase-like_dom_sf"/>
</dbReference>
<dbReference type="OrthoDB" id="4062651at2759"/>
<feature type="region of interest" description="Disordered" evidence="1">
    <location>
        <begin position="1"/>
        <end position="27"/>
    </location>
</feature>
<protein>
    <recommendedName>
        <fullName evidence="2">Protein kinase domain-containing protein</fullName>
    </recommendedName>
</protein>
<feature type="domain" description="Protein kinase" evidence="2">
    <location>
        <begin position="400"/>
        <end position="675"/>
    </location>
</feature>
<dbReference type="EMBL" id="JACAZH010000001">
    <property type="protein sequence ID" value="KAF7377829.1"/>
    <property type="molecule type" value="Genomic_DNA"/>
</dbReference>